<dbReference type="InterPro" id="IPR006016">
    <property type="entry name" value="UspA"/>
</dbReference>
<feature type="compositionally biased region" description="Basic and acidic residues" evidence="2">
    <location>
        <begin position="301"/>
        <end position="310"/>
    </location>
</feature>
<evidence type="ECO:0000256" key="1">
    <source>
        <dbReference type="ARBA" id="ARBA00008791"/>
    </source>
</evidence>
<evidence type="ECO:0000259" key="3">
    <source>
        <dbReference type="Pfam" id="PF00582"/>
    </source>
</evidence>
<dbReference type="RefSeq" id="WP_309850203.1">
    <property type="nucleotide sequence ID" value="NZ_BAAAIU010000041.1"/>
</dbReference>
<evidence type="ECO:0000256" key="2">
    <source>
        <dbReference type="SAM" id="MobiDB-lite"/>
    </source>
</evidence>
<evidence type="ECO:0000313" key="4">
    <source>
        <dbReference type="EMBL" id="MDR6891899.1"/>
    </source>
</evidence>
<comment type="caution">
    <text evidence="4">The sequence shown here is derived from an EMBL/GenBank/DDBJ whole genome shotgun (WGS) entry which is preliminary data.</text>
</comment>
<proteinExistence type="inferred from homology"/>
<dbReference type="PANTHER" id="PTHR46553">
    <property type="entry name" value="ADENINE NUCLEOTIDE ALPHA HYDROLASES-LIKE SUPERFAMILY PROTEIN"/>
    <property type="match status" value="1"/>
</dbReference>
<accession>A0AAE3YEG3</accession>
<protein>
    <submittedName>
        <fullName evidence="4">Nucleotide-binding universal stress UspA family protein</fullName>
    </submittedName>
</protein>
<dbReference type="Proteomes" id="UP001247307">
    <property type="component" value="Unassembled WGS sequence"/>
</dbReference>
<dbReference type="SUPFAM" id="SSF52402">
    <property type="entry name" value="Adenine nucleotide alpha hydrolases-like"/>
    <property type="match status" value="2"/>
</dbReference>
<organism evidence="4 5">
    <name type="scientific">Falsarthrobacter nasiphocae</name>
    <dbReference type="NCBI Taxonomy" id="189863"/>
    <lineage>
        <taxon>Bacteria</taxon>
        <taxon>Bacillati</taxon>
        <taxon>Actinomycetota</taxon>
        <taxon>Actinomycetes</taxon>
        <taxon>Micrococcales</taxon>
        <taxon>Micrococcaceae</taxon>
        <taxon>Falsarthrobacter</taxon>
    </lineage>
</organism>
<keyword evidence="5" id="KW-1185">Reference proteome</keyword>
<feature type="domain" description="UspA" evidence="3">
    <location>
        <begin position="166"/>
        <end position="300"/>
    </location>
</feature>
<dbReference type="InterPro" id="IPR014729">
    <property type="entry name" value="Rossmann-like_a/b/a_fold"/>
</dbReference>
<dbReference type="Gene3D" id="3.40.50.620">
    <property type="entry name" value="HUPs"/>
    <property type="match status" value="2"/>
</dbReference>
<gene>
    <name evidence="4" type="ORF">J2S35_000839</name>
</gene>
<dbReference type="PANTHER" id="PTHR46553:SF3">
    <property type="entry name" value="ADENINE NUCLEOTIDE ALPHA HYDROLASES-LIKE SUPERFAMILY PROTEIN"/>
    <property type="match status" value="1"/>
</dbReference>
<dbReference type="PRINTS" id="PR01438">
    <property type="entry name" value="UNVRSLSTRESS"/>
</dbReference>
<reference evidence="4" key="1">
    <citation type="submission" date="2023-07" db="EMBL/GenBank/DDBJ databases">
        <title>Sequencing the genomes of 1000 actinobacteria strains.</title>
        <authorList>
            <person name="Klenk H.-P."/>
        </authorList>
    </citation>
    <scope>NUCLEOTIDE SEQUENCE</scope>
    <source>
        <strain evidence="4">DSM 13988</strain>
    </source>
</reference>
<sequence length="321" mass="33571">MTEHTEKSQDRYGVLVGYDGSKSADCALAWAAREAQRTGLDLTIVTAYTSPAYTLMGLEAAVVPVEDDALQLGAVDIAQDGRKKAAEHGVDAHAFTAHGDAAGVLRDLSERAEMLVLGARGRGGFMGLLVGSTASAVPAHAKCPSVIVPTVCGEGLEAKPGREDVVVVGVDGSERGRLAALLAAERALGLGYPLRLVCALPHLTTSVAWVPPAESVESMRSEVTVHLRAARDWLLSHFPDLEIQTEILEGVPAKVLTEMSSHVALTVVGARGGGGFVGMLLGSTSQSVLSQARGPIMVVPERGEDPRLANRPDFGPTPRGF</sequence>
<comment type="similarity">
    <text evidence="1">Belongs to the universal stress protein A family.</text>
</comment>
<dbReference type="Pfam" id="PF00582">
    <property type="entry name" value="Usp"/>
    <property type="match status" value="2"/>
</dbReference>
<dbReference type="InterPro" id="IPR006015">
    <property type="entry name" value="Universal_stress_UspA"/>
</dbReference>
<feature type="domain" description="UspA" evidence="3">
    <location>
        <begin position="14"/>
        <end position="149"/>
    </location>
</feature>
<feature type="region of interest" description="Disordered" evidence="2">
    <location>
        <begin position="301"/>
        <end position="321"/>
    </location>
</feature>
<name>A0AAE3YEG3_9MICC</name>
<evidence type="ECO:0000313" key="5">
    <source>
        <dbReference type="Proteomes" id="UP001247307"/>
    </source>
</evidence>
<dbReference type="AlphaFoldDB" id="A0AAE3YEG3"/>
<dbReference type="EMBL" id="JAVDUI010000001">
    <property type="protein sequence ID" value="MDR6891899.1"/>
    <property type="molecule type" value="Genomic_DNA"/>
</dbReference>